<evidence type="ECO:0000313" key="2">
    <source>
        <dbReference type="EMBL" id="ORM53907.1"/>
    </source>
</evidence>
<dbReference type="STRING" id="472705.GCA_001743465_00104"/>
<accession>A0A1X1BYG0</accession>
<proteinExistence type="predicted"/>
<dbReference type="PROSITE" id="PS51257">
    <property type="entry name" value="PROKAR_LIPOPROTEIN"/>
    <property type="match status" value="1"/>
</dbReference>
<dbReference type="OrthoDB" id="1014694at2"/>
<dbReference type="Gene3D" id="3.40.50.10610">
    <property type="entry name" value="ABC-type transport auxiliary lipoprotein component"/>
    <property type="match status" value="1"/>
</dbReference>
<dbReference type="Proteomes" id="UP000193933">
    <property type="component" value="Unassembled WGS sequence"/>
</dbReference>
<comment type="caution">
    <text evidence="2">The sequence shown here is derived from an EMBL/GenBank/DDBJ whole genome shotgun (WGS) entry which is preliminary data.</text>
</comment>
<keyword evidence="3" id="KW-1185">Reference proteome</keyword>
<evidence type="ECO:0000256" key="1">
    <source>
        <dbReference type="SAM" id="SignalP"/>
    </source>
</evidence>
<organism evidence="2 3">
    <name type="scientific">Pantoea conspicua</name>
    <dbReference type="NCBI Taxonomy" id="472705"/>
    <lineage>
        <taxon>Bacteria</taxon>
        <taxon>Pseudomonadati</taxon>
        <taxon>Pseudomonadota</taxon>
        <taxon>Gammaproteobacteria</taxon>
        <taxon>Enterobacterales</taxon>
        <taxon>Erwiniaceae</taxon>
        <taxon>Pantoea</taxon>
    </lineage>
</organism>
<keyword evidence="1" id="KW-0732">Signal</keyword>
<reference evidence="2 3" key="1">
    <citation type="journal article" date="2017" name="Antonie Van Leeuwenhoek">
        <title>Phylogenomic resolution of the bacterial genus Pantoea and its relationship with Erwinia and Tatumella.</title>
        <authorList>
            <person name="Palmer M."/>
            <person name="Steenkamp E.T."/>
            <person name="Coetzee M.P."/>
            <person name="Chan W.Y."/>
            <person name="van Zyl E."/>
            <person name="De Maayer P."/>
            <person name="Coutinho T.A."/>
            <person name="Blom J."/>
            <person name="Smits T.H."/>
            <person name="Duffy B."/>
            <person name="Venter S.N."/>
        </authorList>
    </citation>
    <scope>NUCLEOTIDE SEQUENCE [LARGE SCALE GENOMIC DNA]</scope>
    <source>
        <strain evidence="2 3">LMG 24534</strain>
    </source>
</reference>
<evidence type="ECO:0000313" key="3">
    <source>
        <dbReference type="Proteomes" id="UP000193933"/>
    </source>
</evidence>
<sequence>MKKLIVLCGALAALLLTGCAQHKKPYDYSAFRASKPASILVLPAENKAPDINAAHSLTSLVTRPLAEAGYYVFPVAVVEETFQQNGLSGGSEIQAVSPARLNKIFHADSALYISISEYGSSYRVIDSVTTVSATARLVDLRSGKELWQGSATASDNEDGNNNNGGLVGMLVSAAIKQIASNVSDKAHSIAGLTSNRLLAQNEQGGLLTGPRYTLISAR</sequence>
<dbReference type="RefSeq" id="WP_094120159.1">
    <property type="nucleotide sequence ID" value="NZ_MLFN01000013.1"/>
</dbReference>
<name>A0A1X1BYG0_9GAMM</name>
<dbReference type="AlphaFoldDB" id="A0A1X1BYG0"/>
<dbReference type="InterPro" id="IPR008517">
    <property type="entry name" value="GNA1162-like"/>
</dbReference>
<protein>
    <recommendedName>
        <fullName evidence="4">Lipoprotein</fullName>
    </recommendedName>
</protein>
<evidence type="ECO:0008006" key="4">
    <source>
        <dbReference type="Google" id="ProtNLM"/>
    </source>
</evidence>
<gene>
    <name evidence="2" type="ORF">HA41_06780</name>
</gene>
<dbReference type="EMBL" id="MLFN01000013">
    <property type="protein sequence ID" value="ORM53907.1"/>
    <property type="molecule type" value="Genomic_DNA"/>
</dbReference>
<dbReference type="Pfam" id="PF05643">
    <property type="entry name" value="GNA1162-like"/>
    <property type="match status" value="1"/>
</dbReference>
<feature type="chain" id="PRO_5010855882" description="Lipoprotein" evidence="1">
    <location>
        <begin position="23"/>
        <end position="218"/>
    </location>
</feature>
<feature type="signal peptide" evidence="1">
    <location>
        <begin position="1"/>
        <end position="22"/>
    </location>
</feature>